<keyword evidence="3" id="KW-1185">Reference proteome</keyword>
<dbReference type="InterPro" id="IPR005175">
    <property type="entry name" value="PPC_dom"/>
</dbReference>
<organism evidence="2 3">
    <name type="scientific">Aeropyrum pernix (strain ATCC 700893 / DSM 11879 / JCM 9820 / NBRC 100138 / K1)</name>
    <dbReference type="NCBI Taxonomy" id="272557"/>
    <lineage>
        <taxon>Archaea</taxon>
        <taxon>Thermoproteota</taxon>
        <taxon>Thermoprotei</taxon>
        <taxon>Desulfurococcales</taxon>
        <taxon>Desulfurococcaceae</taxon>
        <taxon>Aeropyrum</taxon>
    </lineage>
</organism>
<feature type="domain" description="PPC" evidence="1">
    <location>
        <begin position="7"/>
        <end position="151"/>
    </location>
</feature>
<protein>
    <recommendedName>
        <fullName evidence="1">PPC domain-containing protein</fullName>
    </recommendedName>
</protein>
<dbReference type="PANTHER" id="PTHR34988:SF1">
    <property type="entry name" value="DNA-BINDING PROTEIN"/>
    <property type="match status" value="1"/>
</dbReference>
<dbReference type="Gene3D" id="3.30.1330.80">
    <property type="entry name" value="Hypothetical protein, similar to alpha- acetolactate decarboxylase, domain 2"/>
    <property type="match status" value="1"/>
</dbReference>
<dbReference type="KEGG" id="ape:APE_1509.1"/>
<dbReference type="STRING" id="272557.APE_1509.1"/>
<accession>Q9YBU0</accession>
<dbReference type="Pfam" id="PF03479">
    <property type="entry name" value="PCC"/>
    <property type="match status" value="1"/>
</dbReference>
<proteinExistence type="predicted"/>
<dbReference type="PIR" id="F72631">
    <property type="entry name" value="F72631"/>
</dbReference>
<dbReference type="DNASU" id="1446060"/>
<dbReference type="PROSITE" id="PS51742">
    <property type="entry name" value="PPC"/>
    <property type="match status" value="1"/>
</dbReference>
<dbReference type="EMBL" id="BA000002">
    <property type="protein sequence ID" value="BAA80508.2"/>
    <property type="molecule type" value="Genomic_DNA"/>
</dbReference>
<dbReference type="SUPFAM" id="SSF117856">
    <property type="entry name" value="AF0104/ALDC/Ptd012-like"/>
    <property type="match status" value="1"/>
</dbReference>
<dbReference type="PANTHER" id="PTHR34988">
    <property type="entry name" value="PROTEIN, PUTATIVE-RELATED"/>
    <property type="match status" value="1"/>
</dbReference>
<dbReference type="RefSeq" id="WP_010866415.1">
    <property type="nucleotide sequence ID" value="NC_000854.2"/>
</dbReference>
<dbReference type="AlphaFoldDB" id="Q9YBU0"/>
<dbReference type="EnsemblBacteria" id="BAA80508">
    <property type="protein sequence ID" value="BAA80508"/>
    <property type="gene ID" value="APE_1509.1"/>
</dbReference>
<name>Q9YBU0_AERPE</name>
<evidence type="ECO:0000259" key="1">
    <source>
        <dbReference type="PROSITE" id="PS51742"/>
    </source>
</evidence>
<gene>
    <name evidence="2" type="ordered locus">APE_1509.1</name>
</gene>
<dbReference type="CDD" id="cd11378">
    <property type="entry name" value="DUF296"/>
    <property type="match status" value="1"/>
</dbReference>
<dbReference type="Proteomes" id="UP000002518">
    <property type="component" value="Chromosome"/>
</dbReference>
<evidence type="ECO:0000313" key="3">
    <source>
        <dbReference type="Proteomes" id="UP000002518"/>
    </source>
</evidence>
<evidence type="ECO:0000313" key="2">
    <source>
        <dbReference type="EMBL" id="BAA80508.2"/>
    </source>
</evidence>
<dbReference type="eggNOG" id="arCOG04212">
    <property type="taxonomic scope" value="Archaea"/>
</dbReference>
<sequence>MARRLPSSPGRVYAVKIDEGEDVHSVLSSLAEAEDLGFAMVTGIGGMAEATVAFYSPPEATYYTVDVKPPEGRVIEVAAMTGNIVKTSQGYSVHIHVALGVSPGKSISGHLVKGVVKPFMEVFVVELVSGQGTPGTSVFDHREGFKASYKRLE</sequence>
<reference evidence="2 3" key="1">
    <citation type="journal article" date="1999" name="DNA Res.">
        <title>Complete genome sequence of an aerobic hyper-thermophilic crenarchaeon, Aeropyrum pernix K1.</title>
        <authorList>
            <person name="Kawarabayasi Y."/>
            <person name="Hino Y."/>
            <person name="Horikawa H."/>
            <person name="Yamazaki S."/>
            <person name="Haikawa Y."/>
            <person name="Jin-no K."/>
            <person name="Takahashi M."/>
            <person name="Sekine M."/>
            <person name="Baba S."/>
            <person name="Ankai A."/>
            <person name="Kosugi H."/>
            <person name="Hosoyama A."/>
            <person name="Fukui S."/>
            <person name="Nagai Y."/>
            <person name="Nishijima K."/>
            <person name="Nakazawa H."/>
            <person name="Takamiya M."/>
            <person name="Masuda S."/>
            <person name="Funahashi T."/>
            <person name="Tanaka T."/>
            <person name="Kudoh Y."/>
            <person name="Yamazaki J."/>
            <person name="Kushida N."/>
            <person name="Oguchi A."/>
            <person name="Aoki K."/>
            <person name="Kubota K."/>
            <person name="Nakamura Y."/>
            <person name="Nomura N."/>
            <person name="Sako Y."/>
            <person name="Kikuchi H."/>
        </authorList>
    </citation>
    <scope>NUCLEOTIDE SEQUENCE [LARGE SCALE GENOMIC DNA]</scope>
    <source>
        <strain evidence="3">ATCC 700893 / DSM 11879 / JCM 9820 / NBRC 100138 / K1</strain>
    </source>
</reference>
<dbReference type="GeneID" id="1446060"/>